<name>A0A8S5RT53_9CAUD</name>
<evidence type="ECO:0000313" key="1">
    <source>
        <dbReference type="EMBL" id="DAE92539.1"/>
    </source>
</evidence>
<sequence>MDLEEKPYLNEVIRVSVTSGDLEARWRPLTSEEKTRARQLIDDAGYMIRDECPRAAQADEHTIRRIVCAMVKRAMSAPFGNEGLVGASQASMTAGPFTQSVTVSNPSGDLYLTKREKVLLNGGRGRAHEVDLIAGTLAEREGRNV</sequence>
<organism evidence="1">
    <name type="scientific">Siphoviridae sp. ct3Mm15</name>
    <dbReference type="NCBI Taxonomy" id="2827558"/>
    <lineage>
        <taxon>Viruses</taxon>
        <taxon>Duplodnaviria</taxon>
        <taxon>Heunggongvirae</taxon>
        <taxon>Uroviricota</taxon>
        <taxon>Caudoviricetes</taxon>
    </lineage>
</organism>
<proteinExistence type="predicted"/>
<dbReference type="EMBL" id="BK057802">
    <property type="protein sequence ID" value="DAE92539.1"/>
    <property type="molecule type" value="Genomic_DNA"/>
</dbReference>
<reference evidence="1" key="1">
    <citation type="journal article" date="2021" name="Proc. Natl. Acad. Sci. U.S.A.">
        <title>A Catalog of Tens of Thousands of Viruses from Human Metagenomes Reveals Hidden Associations with Chronic Diseases.</title>
        <authorList>
            <person name="Tisza M.J."/>
            <person name="Buck C.B."/>
        </authorList>
    </citation>
    <scope>NUCLEOTIDE SEQUENCE</scope>
    <source>
        <strain evidence="1">Ct3Mm15</strain>
    </source>
</reference>
<protein>
    <submittedName>
        <fullName evidence="1">Head to tail adaptor</fullName>
    </submittedName>
</protein>
<accession>A0A8S5RT53</accession>